<accession>A0A239BQQ7</accession>
<dbReference type="AlphaFoldDB" id="A0A239BQQ7"/>
<dbReference type="RefSeq" id="WP_089317607.1">
    <property type="nucleotide sequence ID" value="NZ_FZOQ01000002.1"/>
</dbReference>
<evidence type="ECO:0000313" key="3">
    <source>
        <dbReference type="Proteomes" id="UP000198432"/>
    </source>
</evidence>
<sequence length="243" mass="27610">MKKLLLLFPLALTTQIILAQSVPIPTGADAEQNLRDLGSGNKASPVRVFDTRYAGVKGSPYFKKEWGKASVTMNNMVYKDVEVKYNVYDNMVLYKNQKGEPYELSAALIERLELQDSLTHQNYLFKRYHALGTEDRNLGLKLVLALYDGPKVQLVKVPEKRFVKADFKGGYSSNRRFDEFQDREEIYLLGPGTGIEKVRLNKKNLLKALPDKKKQLEAFMDSENIDAGTAEGWAKVLAYYESL</sequence>
<dbReference type="EMBL" id="FZOQ01000002">
    <property type="protein sequence ID" value="SNS10357.1"/>
    <property type="molecule type" value="Genomic_DNA"/>
</dbReference>
<evidence type="ECO:0008006" key="4">
    <source>
        <dbReference type="Google" id="ProtNLM"/>
    </source>
</evidence>
<proteinExistence type="predicted"/>
<reference evidence="3" key="1">
    <citation type="submission" date="2017-06" db="EMBL/GenBank/DDBJ databases">
        <authorList>
            <person name="Varghese N."/>
            <person name="Submissions S."/>
        </authorList>
    </citation>
    <scope>NUCLEOTIDE SEQUENCE [LARGE SCALE GENOMIC DNA]</scope>
    <source>
        <strain evidence="3">NKM1</strain>
    </source>
</reference>
<gene>
    <name evidence="2" type="ORF">SAMN06296052_102120</name>
</gene>
<evidence type="ECO:0000313" key="2">
    <source>
        <dbReference type="EMBL" id="SNS10357.1"/>
    </source>
</evidence>
<keyword evidence="3" id="KW-1185">Reference proteome</keyword>
<keyword evidence="1" id="KW-0732">Signal</keyword>
<feature type="signal peptide" evidence="1">
    <location>
        <begin position="1"/>
        <end position="19"/>
    </location>
</feature>
<dbReference type="Proteomes" id="UP000198432">
    <property type="component" value="Unassembled WGS sequence"/>
</dbReference>
<evidence type="ECO:0000256" key="1">
    <source>
        <dbReference type="SAM" id="SignalP"/>
    </source>
</evidence>
<organism evidence="2 3">
    <name type="scientific">Pontibacter ummariensis</name>
    <dbReference type="NCBI Taxonomy" id="1610492"/>
    <lineage>
        <taxon>Bacteria</taxon>
        <taxon>Pseudomonadati</taxon>
        <taxon>Bacteroidota</taxon>
        <taxon>Cytophagia</taxon>
        <taxon>Cytophagales</taxon>
        <taxon>Hymenobacteraceae</taxon>
        <taxon>Pontibacter</taxon>
    </lineage>
</organism>
<protein>
    <recommendedName>
        <fullName evidence="4">GLPGLI family protein</fullName>
    </recommendedName>
</protein>
<name>A0A239BQQ7_9BACT</name>
<dbReference type="OrthoDB" id="934917at2"/>
<feature type="chain" id="PRO_5013280510" description="GLPGLI family protein" evidence="1">
    <location>
        <begin position="20"/>
        <end position="243"/>
    </location>
</feature>